<keyword evidence="1" id="KW-0812">Transmembrane</keyword>
<feature type="transmembrane region" description="Helical" evidence="1">
    <location>
        <begin position="77"/>
        <end position="97"/>
    </location>
</feature>
<feature type="transmembrane region" description="Helical" evidence="1">
    <location>
        <begin position="117"/>
        <end position="138"/>
    </location>
</feature>
<evidence type="ECO:0000256" key="1">
    <source>
        <dbReference type="SAM" id="Phobius"/>
    </source>
</evidence>
<reference evidence="2" key="2">
    <citation type="submission" date="2023-06" db="EMBL/GenBank/DDBJ databases">
        <authorList>
            <person name="Ma L."/>
            <person name="Liu K.-W."/>
            <person name="Li Z."/>
            <person name="Hsiao Y.-Y."/>
            <person name="Qi Y."/>
            <person name="Fu T."/>
            <person name="Tang G."/>
            <person name="Zhang D."/>
            <person name="Sun W.-H."/>
            <person name="Liu D.-K."/>
            <person name="Li Y."/>
            <person name="Chen G.-Z."/>
            <person name="Liu X.-D."/>
            <person name="Liao X.-Y."/>
            <person name="Jiang Y.-T."/>
            <person name="Yu X."/>
            <person name="Hao Y."/>
            <person name="Huang J."/>
            <person name="Zhao X.-W."/>
            <person name="Ke S."/>
            <person name="Chen Y.-Y."/>
            <person name="Wu W.-L."/>
            <person name="Hsu J.-L."/>
            <person name="Lin Y.-F."/>
            <person name="Huang M.-D."/>
            <person name="Li C.-Y."/>
            <person name="Huang L."/>
            <person name="Wang Z.-W."/>
            <person name="Zhao X."/>
            <person name="Zhong W.-Y."/>
            <person name="Peng D.-H."/>
            <person name="Ahmad S."/>
            <person name="Lan S."/>
            <person name="Zhang J.-S."/>
            <person name="Tsai W.-C."/>
            <person name="Van De Peer Y."/>
            <person name="Liu Z.-J."/>
        </authorList>
    </citation>
    <scope>NUCLEOTIDE SEQUENCE</scope>
    <source>
        <strain evidence="2">CP</strain>
        <tissue evidence="2">Leaves</tissue>
    </source>
</reference>
<name>A0AAV9DUC0_ACOCL</name>
<organism evidence="2 3">
    <name type="scientific">Acorus calamus</name>
    <name type="common">Sweet flag</name>
    <dbReference type="NCBI Taxonomy" id="4465"/>
    <lineage>
        <taxon>Eukaryota</taxon>
        <taxon>Viridiplantae</taxon>
        <taxon>Streptophyta</taxon>
        <taxon>Embryophyta</taxon>
        <taxon>Tracheophyta</taxon>
        <taxon>Spermatophyta</taxon>
        <taxon>Magnoliopsida</taxon>
        <taxon>Liliopsida</taxon>
        <taxon>Acoraceae</taxon>
        <taxon>Acorus</taxon>
    </lineage>
</organism>
<feature type="transmembrane region" description="Helical" evidence="1">
    <location>
        <begin position="6"/>
        <end position="27"/>
    </location>
</feature>
<dbReference type="EMBL" id="JAUJYO010000011">
    <property type="protein sequence ID" value="KAK1304607.1"/>
    <property type="molecule type" value="Genomic_DNA"/>
</dbReference>
<dbReference type="PANTHER" id="PTHR31168:SF1">
    <property type="entry name" value="DUF599 FAMILY PROTEIN"/>
    <property type="match status" value="1"/>
</dbReference>
<dbReference type="Proteomes" id="UP001180020">
    <property type="component" value="Unassembled WGS sequence"/>
</dbReference>
<dbReference type="InterPro" id="IPR006747">
    <property type="entry name" value="DUF599"/>
</dbReference>
<comment type="caution">
    <text evidence="2">The sequence shown here is derived from an EMBL/GenBank/DDBJ whole genome shotgun (WGS) entry which is preliminary data.</text>
</comment>
<accession>A0AAV9DUC0</accession>
<protein>
    <recommendedName>
        <fullName evidence="4">DUF599 domain-containing protein</fullName>
    </recommendedName>
</protein>
<dbReference type="AlphaFoldDB" id="A0AAV9DUC0"/>
<keyword evidence="1" id="KW-1133">Transmembrane helix</keyword>
<dbReference type="Pfam" id="PF04654">
    <property type="entry name" value="DUF599"/>
    <property type="match status" value="1"/>
</dbReference>
<dbReference type="PANTHER" id="PTHR31168">
    <property type="entry name" value="OS02G0292800 PROTEIN"/>
    <property type="match status" value="1"/>
</dbReference>
<evidence type="ECO:0008006" key="4">
    <source>
        <dbReference type="Google" id="ProtNLM"/>
    </source>
</evidence>
<evidence type="ECO:0000313" key="2">
    <source>
        <dbReference type="EMBL" id="KAK1304607.1"/>
    </source>
</evidence>
<reference evidence="2" key="1">
    <citation type="journal article" date="2023" name="Nat. Commun.">
        <title>Diploid and tetraploid genomes of Acorus and the evolution of monocots.</title>
        <authorList>
            <person name="Ma L."/>
            <person name="Liu K.W."/>
            <person name="Li Z."/>
            <person name="Hsiao Y.Y."/>
            <person name="Qi Y."/>
            <person name="Fu T."/>
            <person name="Tang G.D."/>
            <person name="Zhang D."/>
            <person name="Sun W.H."/>
            <person name="Liu D.K."/>
            <person name="Li Y."/>
            <person name="Chen G.Z."/>
            <person name="Liu X.D."/>
            <person name="Liao X.Y."/>
            <person name="Jiang Y.T."/>
            <person name="Yu X."/>
            <person name="Hao Y."/>
            <person name="Huang J."/>
            <person name="Zhao X.W."/>
            <person name="Ke S."/>
            <person name="Chen Y.Y."/>
            <person name="Wu W.L."/>
            <person name="Hsu J.L."/>
            <person name="Lin Y.F."/>
            <person name="Huang M.D."/>
            <person name="Li C.Y."/>
            <person name="Huang L."/>
            <person name="Wang Z.W."/>
            <person name="Zhao X."/>
            <person name="Zhong W.Y."/>
            <person name="Peng D.H."/>
            <person name="Ahmad S."/>
            <person name="Lan S."/>
            <person name="Zhang J.S."/>
            <person name="Tsai W.C."/>
            <person name="Van de Peer Y."/>
            <person name="Liu Z.J."/>
        </authorList>
    </citation>
    <scope>NUCLEOTIDE SEQUENCE</scope>
    <source>
        <strain evidence="2">CP</strain>
    </source>
</reference>
<feature type="transmembrane region" description="Helical" evidence="1">
    <location>
        <begin position="194"/>
        <end position="218"/>
    </location>
</feature>
<gene>
    <name evidence="2" type="ORF">QJS10_CPB11g01885</name>
</gene>
<keyword evidence="1" id="KW-0472">Membrane</keyword>
<proteinExistence type="predicted"/>
<keyword evidence="3" id="KW-1185">Reference proteome</keyword>
<evidence type="ECO:0000313" key="3">
    <source>
        <dbReference type="Proteomes" id="UP001180020"/>
    </source>
</evidence>
<sequence length="244" mass="27007">MKMMQELDYILVPLGLGLMVAYHAWLLRRILKHPMKTVVGVNAINRRIWVHTMMQDPSKTGVLAVQSLRNNIMASTLLATMAITLSSVIAIIMTNGGGGPSGILRDHGIVYGNKTDLAFSIKFSSILVCFLLAFLLIIQSIRYYSHASILINVPVNKASWASAHLTAEHVEKVLNRGGYFWSLGLRAFYFSLPLFMWIFGPIPMVLCCLVLVVMLYFLDVSFDKVMSGGDGKVGDKEVGLVVQV</sequence>